<dbReference type="InterPro" id="IPR022478">
    <property type="entry name" value="ABC_transptr_sub-bd_PQQ"/>
</dbReference>
<dbReference type="SUPFAM" id="SSF53822">
    <property type="entry name" value="Periplasmic binding protein-like I"/>
    <property type="match status" value="1"/>
</dbReference>
<evidence type="ECO:0000313" key="6">
    <source>
        <dbReference type="Proteomes" id="UP000313645"/>
    </source>
</evidence>
<sequence length="386" mass="42880">MRPGVALIAAVILLTALPVQALEVTVGYIQWQPYQGPVLSTTLTKPEDAGLKGAELGVDDNNSTGRFMQQHYTLDAVVADSRDQAVNELRRMQQAGIDLFVLNVPADLLKQMTEAVGPHALVFNAGAEDDSLRTADCPPNLLHTVPSRAMLTDALAQWLAKRQWNEAFLITGPTDNDKAWVAAFHRAAKRFGVKIVEEKPWTFDADLRRTASAELPRFTQGDDYDVVVVADERGDFGEYVPFNTWLPRPVVGTQGMSPEAWHRSVENWGAGQLQSRFEEKTGRPMISEDYAAWAAVRAIGEGVIRTKQAKATDLRTYLLSDEFQLGGFKGRKLTFRTWNGQLRQPILLVHPRGLVSISPQEGFLHPKTELDTLGYDEPESQCRIAD</sequence>
<evidence type="ECO:0000313" key="5">
    <source>
        <dbReference type="EMBL" id="TBW52578.1"/>
    </source>
</evidence>
<protein>
    <submittedName>
        <fullName evidence="5">Branched-chain amino acid ABC transporter substrate-binding protein</fullName>
    </submittedName>
</protein>
<reference evidence="5 6" key="1">
    <citation type="submission" date="2019-02" db="EMBL/GenBank/DDBJ databases">
        <title>Marinobacter halodurans sp. nov., a marine bacterium isolated from sea tidal flat.</title>
        <authorList>
            <person name="Yoo Y."/>
            <person name="Lee D.W."/>
            <person name="Kim B.S."/>
            <person name="Kim J.-J."/>
        </authorList>
    </citation>
    <scope>NUCLEOTIDE SEQUENCE [LARGE SCALE GENOMIC DNA]</scope>
    <source>
        <strain evidence="5 6">YJ-S3-2</strain>
    </source>
</reference>
<evidence type="ECO:0000256" key="1">
    <source>
        <dbReference type="ARBA" id="ARBA00010062"/>
    </source>
</evidence>
<dbReference type="Pfam" id="PF13458">
    <property type="entry name" value="Peripla_BP_6"/>
    <property type="match status" value="1"/>
</dbReference>
<keyword evidence="2 3" id="KW-0732">Signal</keyword>
<name>A0ABY1ZHH3_9GAMM</name>
<comment type="caution">
    <text evidence="5">The sequence shown here is derived from an EMBL/GenBank/DDBJ whole genome shotgun (WGS) entry which is preliminary data.</text>
</comment>
<accession>A0ABY1ZHH3</accession>
<keyword evidence="6" id="KW-1185">Reference proteome</keyword>
<evidence type="ECO:0000256" key="3">
    <source>
        <dbReference type="SAM" id="SignalP"/>
    </source>
</evidence>
<dbReference type="Gene3D" id="3.40.50.2300">
    <property type="match status" value="2"/>
</dbReference>
<dbReference type="InterPro" id="IPR028081">
    <property type="entry name" value="Leu-bd"/>
</dbReference>
<dbReference type="PANTHER" id="PTHR30483:SF6">
    <property type="entry name" value="PERIPLASMIC BINDING PROTEIN OF ABC TRANSPORTER FOR NATURAL AMINO ACIDS"/>
    <property type="match status" value="1"/>
</dbReference>
<dbReference type="EMBL" id="SJDL01000027">
    <property type="protein sequence ID" value="TBW52578.1"/>
    <property type="molecule type" value="Genomic_DNA"/>
</dbReference>
<proteinExistence type="inferred from homology"/>
<feature type="signal peptide" evidence="3">
    <location>
        <begin position="1"/>
        <end position="21"/>
    </location>
</feature>
<feature type="domain" description="Leucine-binding protein" evidence="4">
    <location>
        <begin position="49"/>
        <end position="202"/>
    </location>
</feature>
<dbReference type="PANTHER" id="PTHR30483">
    <property type="entry name" value="LEUCINE-SPECIFIC-BINDING PROTEIN"/>
    <property type="match status" value="1"/>
</dbReference>
<feature type="chain" id="PRO_5045385100" evidence="3">
    <location>
        <begin position="22"/>
        <end position="386"/>
    </location>
</feature>
<dbReference type="CDD" id="cd06268">
    <property type="entry name" value="PBP1_ABC_transporter_LIVBP-like"/>
    <property type="match status" value="1"/>
</dbReference>
<gene>
    <name evidence="5" type="ORF">EZI54_16085</name>
</gene>
<dbReference type="Proteomes" id="UP000313645">
    <property type="component" value="Unassembled WGS sequence"/>
</dbReference>
<evidence type="ECO:0000259" key="4">
    <source>
        <dbReference type="Pfam" id="PF13458"/>
    </source>
</evidence>
<dbReference type="NCBIfam" id="TIGR03863">
    <property type="entry name" value="PQQ_ABC_bind"/>
    <property type="match status" value="1"/>
</dbReference>
<evidence type="ECO:0000256" key="2">
    <source>
        <dbReference type="ARBA" id="ARBA00022729"/>
    </source>
</evidence>
<organism evidence="5 6">
    <name type="scientific">Marinobacter halodurans</name>
    <dbReference type="NCBI Taxonomy" id="2528979"/>
    <lineage>
        <taxon>Bacteria</taxon>
        <taxon>Pseudomonadati</taxon>
        <taxon>Pseudomonadota</taxon>
        <taxon>Gammaproteobacteria</taxon>
        <taxon>Pseudomonadales</taxon>
        <taxon>Marinobacteraceae</taxon>
        <taxon>Marinobacter</taxon>
    </lineage>
</organism>
<comment type="similarity">
    <text evidence="1">Belongs to the leucine-binding protein family.</text>
</comment>
<dbReference type="InterPro" id="IPR051010">
    <property type="entry name" value="BCAA_transport"/>
</dbReference>
<dbReference type="InterPro" id="IPR028082">
    <property type="entry name" value="Peripla_BP_I"/>
</dbReference>